<sequence>MKSNKKKVIALQANCEDKDKEDLVETMSILAKNFNKTLKRFNKKSYISGNSPGVNDKQIEKRWKNSKFGGSNSGFNQQNKGKGIQCRECESFGRIQVECPNYVKKQSKSYYTTPSDDEYDEEVGSDNKVNNFVAFTAKITKED</sequence>
<evidence type="ECO:0008006" key="4">
    <source>
        <dbReference type="Google" id="ProtNLM"/>
    </source>
</evidence>
<feature type="compositionally biased region" description="Polar residues" evidence="1">
    <location>
        <begin position="68"/>
        <end position="80"/>
    </location>
</feature>
<dbReference type="EMBL" id="BAABME010005788">
    <property type="protein sequence ID" value="GAA0166603.1"/>
    <property type="molecule type" value="Genomic_DNA"/>
</dbReference>
<evidence type="ECO:0000313" key="3">
    <source>
        <dbReference type="Proteomes" id="UP001454036"/>
    </source>
</evidence>
<dbReference type="SUPFAM" id="SSF57756">
    <property type="entry name" value="Retrovirus zinc finger-like domains"/>
    <property type="match status" value="1"/>
</dbReference>
<protein>
    <recommendedName>
        <fullName evidence="4">Gag-protease polyprotein</fullName>
    </recommendedName>
</protein>
<reference evidence="2 3" key="1">
    <citation type="submission" date="2024-01" db="EMBL/GenBank/DDBJ databases">
        <title>The complete chloroplast genome sequence of Lithospermum erythrorhizon: insights into the phylogenetic relationship among Boraginaceae species and the maternal lineages of purple gromwells.</title>
        <authorList>
            <person name="Okada T."/>
            <person name="Watanabe K."/>
        </authorList>
    </citation>
    <scope>NUCLEOTIDE SEQUENCE [LARGE SCALE GENOMIC DNA]</scope>
</reference>
<dbReference type="AlphaFoldDB" id="A0AAV3QU75"/>
<accession>A0AAV3QU75</accession>
<evidence type="ECO:0000313" key="2">
    <source>
        <dbReference type="EMBL" id="GAA0166603.1"/>
    </source>
</evidence>
<name>A0AAV3QU75_LITER</name>
<dbReference type="GO" id="GO:0008270">
    <property type="term" value="F:zinc ion binding"/>
    <property type="evidence" value="ECO:0007669"/>
    <property type="project" value="InterPro"/>
</dbReference>
<organism evidence="2 3">
    <name type="scientific">Lithospermum erythrorhizon</name>
    <name type="common">Purple gromwell</name>
    <name type="synonym">Lithospermum officinale var. erythrorhizon</name>
    <dbReference type="NCBI Taxonomy" id="34254"/>
    <lineage>
        <taxon>Eukaryota</taxon>
        <taxon>Viridiplantae</taxon>
        <taxon>Streptophyta</taxon>
        <taxon>Embryophyta</taxon>
        <taxon>Tracheophyta</taxon>
        <taxon>Spermatophyta</taxon>
        <taxon>Magnoliopsida</taxon>
        <taxon>eudicotyledons</taxon>
        <taxon>Gunneridae</taxon>
        <taxon>Pentapetalae</taxon>
        <taxon>asterids</taxon>
        <taxon>lamiids</taxon>
        <taxon>Boraginales</taxon>
        <taxon>Boraginaceae</taxon>
        <taxon>Boraginoideae</taxon>
        <taxon>Lithospermeae</taxon>
        <taxon>Lithospermum</taxon>
    </lineage>
</organism>
<gene>
    <name evidence="2" type="ORF">LIER_21723</name>
</gene>
<proteinExistence type="predicted"/>
<dbReference type="GO" id="GO:0003676">
    <property type="term" value="F:nucleic acid binding"/>
    <property type="evidence" value="ECO:0007669"/>
    <property type="project" value="InterPro"/>
</dbReference>
<keyword evidence="3" id="KW-1185">Reference proteome</keyword>
<feature type="region of interest" description="Disordered" evidence="1">
    <location>
        <begin position="65"/>
        <end position="84"/>
    </location>
</feature>
<dbReference type="Proteomes" id="UP001454036">
    <property type="component" value="Unassembled WGS sequence"/>
</dbReference>
<comment type="caution">
    <text evidence="2">The sequence shown here is derived from an EMBL/GenBank/DDBJ whole genome shotgun (WGS) entry which is preliminary data.</text>
</comment>
<dbReference type="InterPro" id="IPR036875">
    <property type="entry name" value="Znf_CCHC_sf"/>
</dbReference>
<evidence type="ECO:0000256" key="1">
    <source>
        <dbReference type="SAM" id="MobiDB-lite"/>
    </source>
</evidence>